<reference evidence="1 2" key="1">
    <citation type="submission" date="2021-03" db="EMBL/GenBank/DDBJ databases">
        <title>Antimicrobial resistance genes in bacteria isolated from Japanese honey, and their potential for conferring macrolide and lincosamide resistance in the American foulbrood pathogen Paenibacillus larvae.</title>
        <authorList>
            <person name="Okamoto M."/>
            <person name="Kumagai M."/>
            <person name="Kanamori H."/>
            <person name="Takamatsu D."/>
        </authorList>
    </citation>
    <scope>NUCLEOTIDE SEQUENCE [LARGE SCALE GENOMIC DNA]</scope>
    <source>
        <strain evidence="1 2">J8TS2</strain>
    </source>
</reference>
<sequence>MKPNKLTPGHNLMWESSRMMLPEHVEAILEWQKGLEKVKKPIIDEQQWTEFAHIIQEAKACKRRIKITIWKDGIFDEIVGWVHNVDPQLKRIRLNIDEIDVDYVKFSDITGIEPMD</sequence>
<dbReference type="PANTHER" id="PTHR40051">
    <property type="entry name" value="IG HYPOTHETICAL 15966"/>
    <property type="match status" value="1"/>
</dbReference>
<comment type="caution">
    <text evidence="1">The sequence shown here is derived from an EMBL/GenBank/DDBJ whole genome shotgun (WGS) entry which is preliminary data.</text>
</comment>
<dbReference type="Pfam" id="PF08863">
    <property type="entry name" value="YolD"/>
    <property type="match status" value="1"/>
</dbReference>
<dbReference type="Proteomes" id="UP000679950">
    <property type="component" value="Unassembled WGS sequence"/>
</dbReference>
<evidence type="ECO:0000313" key="1">
    <source>
        <dbReference type="EMBL" id="GIN57086.1"/>
    </source>
</evidence>
<name>A0ABQ4KHX3_9BACI</name>
<accession>A0ABQ4KHX3</accession>
<evidence type="ECO:0000313" key="2">
    <source>
        <dbReference type="Proteomes" id="UP000679950"/>
    </source>
</evidence>
<keyword evidence="2" id="KW-1185">Reference proteome</keyword>
<gene>
    <name evidence="1" type="ORF">J8TS2_14050</name>
</gene>
<dbReference type="EMBL" id="BORB01000009">
    <property type="protein sequence ID" value="GIN57086.1"/>
    <property type="molecule type" value="Genomic_DNA"/>
</dbReference>
<organism evidence="1 2">
    <name type="scientific">Lederbergia ruris</name>
    <dbReference type="NCBI Taxonomy" id="217495"/>
    <lineage>
        <taxon>Bacteria</taxon>
        <taxon>Bacillati</taxon>
        <taxon>Bacillota</taxon>
        <taxon>Bacilli</taxon>
        <taxon>Bacillales</taxon>
        <taxon>Bacillaceae</taxon>
        <taxon>Lederbergia</taxon>
    </lineage>
</organism>
<evidence type="ECO:0008006" key="3">
    <source>
        <dbReference type="Google" id="ProtNLM"/>
    </source>
</evidence>
<protein>
    <recommendedName>
        <fullName evidence="3">YolD-like family protein</fullName>
    </recommendedName>
</protein>
<dbReference type="PANTHER" id="PTHR40051:SF1">
    <property type="entry name" value="YOLD-LIKE FAMILY PROTEIN"/>
    <property type="match status" value="1"/>
</dbReference>
<dbReference type="InterPro" id="IPR014962">
    <property type="entry name" value="YolD"/>
</dbReference>
<proteinExistence type="predicted"/>
<dbReference type="RefSeq" id="WP_158321005.1">
    <property type="nucleotide sequence ID" value="NZ_BORB01000009.1"/>
</dbReference>